<dbReference type="Pfam" id="PF02195">
    <property type="entry name" value="ParB_N"/>
    <property type="match status" value="1"/>
</dbReference>
<dbReference type="Gene3D" id="3.90.1530.10">
    <property type="entry name" value="Conserved hypothetical protein from pyrococcus furiosus pfu- 392566-001, ParB domain"/>
    <property type="match status" value="1"/>
</dbReference>
<dbReference type="SUPFAM" id="SSF110849">
    <property type="entry name" value="ParB/Sulfiredoxin"/>
    <property type="match status" value="1"/>
</dbReference>
<keyword evidence="3" id="KW-1185">Reference proteome</keyword>
<dbReference type="InterPro" id="IPR036086">
    <property type="entry name" value="ParB/Sulfiredoxin_sf"/>
</dbReference>
<feature type="domain" description="ParB-like N-terminal" evidence="1">
    <location>
        <begin position="7"/>
        <end position="65"/>
    </location>
</feature>
<name>A0ABU4SAM2_9GAMM</name>
<proteinExistence type="predicted"/>
<evidence type="ECO:0000259" key="1">
    <source>
        <dbReference type="Pfam" id="PF02195"/>
    </source>
</evidence>
<dbReference type="InterPro" id="IPR003115">
    <property type="entry name" value="ParB_N"/>
</dbReference>
<sequence length="79" mass="8840">MSGSQIKRYVKDMKKNGYDIEYPVEVANVNGKMIIIDGHHRAESAVKAGLNKIPVRVINVTDEQGDNLLIQAAEARVRY</sequence>
<reference evidence="3" key="1">
    <citation type="journal article" date="2024" name="Toxins">
        <title>Genome Sequence Analysis of Native Xenorhabdus Strains Isolated from Entomopathogenic Nematodes in Argentina.</title>
        <authorList>
            <person name="Palma L."/>
            <person name="Frizzo L."/>
            <person name="Kaiser S."/>
            <person name="Berry C."/>
            <person name="Caballero P."/>
            <person name="Bode H.B."/>
            <person name="Del Valle E.E."/>
        </authorList>
    </citation>
    <scope>NUCLEOTIDE SEQUENCE [LARGE SCALE GENOMIC DNA]</scope>
    <source>
        <strain evidence="3">12</strain>
    </source>
</reference>
<dbReference type="EMBL" id="VCDN01000043">
    <property type="protein sequence ID" value="MDX7987858.1"/>
    <property type="molecule type" value="Genomic_DNA"/>
</dbReference>
<protein>
    <recommendedName>
        <fullName evidence="1">ParB-like N-terminal domain-containing protein</fullName>
    </recommendedName>
</protein>
<accession>A0ABU4SAM2</accession>
<organism evidence="2 3">
    <name type="scientific">Xenorhabdus santafensis</name>
    <dbReference type="NCBI Taxonomy" id="2582833"/>
    <lineage>
        <taxon>Bacteria</taxon>
        <taxon>Pseudomonadati</taxon>
        <taxon>Pseudomonadota</taxon>
        <taxon>Gammaproteobacteria</taxon>
        <taxon>Enterobacterales</taxon>
        <taxon>Morganellaceae</taxon>
        <taxon>Xenorhabdus</taxon>
    </lineage>
</organism>
<dbReference type="Proteomes" id="UP001271890">
    <property type="component" value="Unassembled WGS sequence"/>
</dbReference>
<gene>
    <name evidence="2" type="ORF">FE392_11030</name>
</gene>
<comment type="caution">
    <text evidence="2">The sequence shown here is derived from an EMBL/GenBank/DDBJ whole genome shotgun (WGS) entry which is preliminary data.</text>
</comment>
<evidence type="ECO:0000313" key="2">
    <source>
        <dbReference type="EMBL" id="MDX7987858.1"/>
    </source>
</evidence>
<evidence type="ECO:0000313" key="3">
    <source>
        <dbReference type="Proteomes" id="UP001271890"/>
    </source>
</evidence>